<dbReference type="CDD" id="cd00075">
    <property type="entry name" value="HATPase"/>
    <property type="match status" value="1"/>
</dbReference>
<dbReference type="EMBL" id="CP042906">
    <property type="protein sequence ID" value="QEX17065.1"/>
    <property type="molecule type" value="Genomic_DNA"/>
</dbReference>
<dbReference type="AlphaFoldDB" id="A0A5J6MKK8"/>
<keyword evidence="7" id="KW-0418">Kinase</keyword>
<protein>
    <recommendedName>
        <fullName evidence="3">histidine kinase</fullName>
        <ecNumber evidence="3">2.7.13.3</ecNumber>
    </recommendedName>
</protein>
<dbReference type="KEGG" id="htq:FRZ44_23610"/>
<dbReference type="Gene3D" id="1.10.287.130">
    <property type="match status" value="1"/>
</dbReference>
<keyword evidence="13" id="KW-1185">Reference proteome</keyword>
<dbReference type="GO" id="GO:0016020">
    <property type="term" value="C:membrane"/>
    <property type="evidence" value="ECO:0007669"/>
    <property type="project" value="UniProtKB-SubCell"/>
</dbReference>
<dbReference type="SUPFAM" id="SSF55874">
    <property type="entry name" value="ATPase domain of HSP90 chaperone/DNA topoisomerase II/histidine kinase"/>
    <property type="match status" value="1"/>
</dbReference>
<evidence type="ECO:0000256" key="8">
    <source>
        <dbReference type="ARBA" id="ARBA00022840"/>
    </source>
</evidence>
<dbReference type="PANTHER" id="PTHR44936">
    <property type="entry name" value="SENSOR PROTEIN CREC"/>
    <property type="match status" value="1"/>
</dbReference>
<keyword evidence="5" id="KW-0808">Transferase</keyword>
<dbReference type="InterPro" id="IPR036890">
    <property type="entry name" value="HATPase_C_sf"/>
</dbReference>
<evidence type="ECO:0000256" key="4">
    <source>
        <dbReference type="ARBA" id="ARBA00022553"/>
    </source>
</evidence>
<keyword evidence="9" id="KW-0812">Transmembrane</keyword>
<evidence type="ECO:0000256" key="6">
    <source>
        <dbReference type="ARBA" id="ARBA00022741"/>
    </source>
</evidence>
<comment type="catalytic activity">
    <reaction evidence="1">
        <text>ATP + protein L-histidine = ADP + protein N-phospho-L-histidine.</text>
        <dbReference type="EC" id="2.7.13.3"/>
    </reaction>
</comment>
<reference evidence="12 13" key="1">
    <citation type="submission" date="2019-08" db="EMBL/GenBank/DDBJ databases">
        <title>Hyperibacter terrae gen. nov., sp. nov. and Hyperibacter viscosus sp. nov., two new members in the family Rhodospirillaceae isolated from the rhizosphere of Hypericum perforatum.</title>
        <authorList>
            <person name="Noviana Z."/>
        </authorList>
    </citation>
    <scope>NUCLEOTIDE SEQUENCE [LARGE SCALE GENOMIC DNA]</scope>
    <source>
        <strain evidence="12 13">R5913</strain>
    </source>
</reference>
<dbReference type="PROSITE" id="PS50109">
    <property type="entry name" value="HIS_KIN"/>
    <property type="match status" value="1"/>
</dbReference>
<evidence type="ECO:0000256" key="5">
    <source>
        <dbReference type="ARBA" id="ARBA00022679"/>
    </source>
</evidence>
<keyword evidence="4" id="KW-0597">Phosphoprotein</keyword>
<keyword evidence="8" id="KW-0067">ATP-binding</keyword>
<dbReference type="InterPro" id="IPR036097">
    <property type="entry name" value="HisK_dim/P_sf"/>
</dbReference>
<proteinExistence type="predicted"/>
<evidence type="ECO:0000256" key="1">
    <source>
        <dbReference type="ARBA" id="ARBA00000085"/>
    </source>
</evidence>
<feature type="domain" description="Histidine kinase" evidence="10">
    <location>
        <begin position="280"/>
        <end position="501"/>
    </location>
</feature>
<name>A0A5J6MKK8_9PROT</name>
<gene>
    <name evidence="12" type="ORF">FRZ44_23610</name>
</gene>
<dbReference type="Gene3D" id="3.30.565.10">
    <property type="entry name" value="Histidine kinase-like ATPase, C-terminal domain"/>
    <property type="match status" value="1"/>
</dbReference>
<evidence type="ECO:0000256" key="2">
    <source>
        <dbReference type="ARBA" id="ARBA00004370"/>
    </source>
</evidence>
<feature type="domain" description="HAMP" evidence="11">
    <location>
        <begin position="218"/>
        <end position="272"/>
    </location>
</feature>
<dbReference type="EC" id="2.7.13.3" evidence="3"/>
<dbReference type="InterPro" id="IPR005467">
    <property type="entry name" value="His_kinase_dom"/>
</dbReference>
<dbReference type="RefSeq" id="WP_151177351.1">
    <property type="nucleotide sequence ID" value="NZ_CP042906.1"/>
</dbReference>
<keyword evidence="6" id="KW-0547">Nucleotide-binding</keyword>
<evidence type="ECO:0000259" key="10">
    <source>
        <dbReference type="PROSITE" id="PS50109"/>
    </source>
</evidence>
<dbReference type="PRINTS" id="PR00344">
    <property type="entry name" value="BCTRLSENSOR"/>
</dbReference>
<dbReference type="PANTHER" id="PTHR44936:SF10">
    <property type="entry name" value="SENSOR PROTEIN RSTB"/>
    <property type="match status" value="1"/>
</dbReference>
<evidence type="ECO:0000256" key="9">
    <source>
        <dbReference type="SAM" id="Phobius"/>
    </source>
</evidence>
<dbReference type="Pfam" id="PF02518">
    <property type="entry name" value="HATPase_c"/>
    <property type="match status" value="1"/>
</dbReference>
<feature type="transmembrane region" description="Helical" evidence="9">
    <location>
        <begin position="201"/>
        <end position="220"/>
    </location>
</feature>
<dbReference type="GO" id="GO:0000155">
    <property type="term" value="F:phosphorelay sensor kinase activity"/>
    <property type="evidence" value="ECO:0007669"/>
    <property type="project" value="InterPro"/>
</dbReference>
<dbReference type="InterPro" id="IPR050980">
    <property type="entry name" value="2C_sensor_his_kinase"/>
</dbReference>
<organism evidence="12 13">
    <name type="scientific">Hypericibacter terrae</name>
    <dbReference type="NCBI Taxonomy" id="2602015"/>
    <lineage>
        <taxon>Bacteria</taxon>
        <taxon>Pseudomonadati</taxon>
        <taxon>Pseudomonadota</taxon>
        <taxon>Alphaproteobacteria</taxon>
        <taxon>Rhodospirillales</taxon>
        <taxon>Dongiaceae</taxon>
        <taxon>Hypericibacter</taxon>
    </lineage>
</organism>
<dbReference type="InterPro" id="IPR004358">
    <property type="entry name" value="Sig_transdc_His_kin-like_C"/>
</dbReference>
<keyword evidence="9" id="KW-0472">Membrane</keyword>
<evidence type="ECO:0000256" key="7">
    <source>
        <dbReference type="ARBA" id="ARBA00022777"/>
    </source>
</evidence>
<feature type="transmembrane region" description="Helical" evidence="9">
    <location>
        <begin position="14"/>
        <end position="36"/>
    </location>
</feature>
<dbReference type="Proteomes" id="UP000326202">
    <property type="component" value="Chromosome"/>
</dbReference>
<dbReference type="SUPFAM" id="SSF47384">
    <property type="entry name" value="Homodimeric domain of signal transducing histidine kinase"/>
    <property type="match status" value="1"/>
</dbReference>
<keyword evidence="9" id="KW-1133">Transmembrane helix</keyword>
<sequence>MATTALPPLRAHSLVRRVVLLAGAFIAVPLVLYITLRDVYSERQLLLLEGVREQGRLVATALTPLLQEEDVSALPKIAGELDRFGGPETRLKVLFRKSGDAGASSFYFVAAAPAVDTNQLDDERQTLLKQGILEKVAATCNDRVALADRYHAPDGSEELLTSITPVLSPTGCWAIVMSHPLDSIIGTQLGRAYWTRPEVQIAGAIYLLLAALTFGVLVSIRRSVIRFRDLAQEIRVDGKDGATFAERNEVAELGGVAREFDRMIGRLRASARHLRQAAQDNAHAFKTPIAIMRQAIEPLRRLATTGDDRANRALQILESSVDRLDSLVAASRRMDETMAELVDPPRERVHLSALVGRIAAGYRPLIEGRRIALYADIEAGLTALGGEELIETIVENILDNAVGFSPEGGRIDLGLKRNGARVILKVSDQGPGVPEGDLERIFERQYSQRPTEGAGADDHRWHSGLGLWIVRRNVEAMGGDVKALNAPKGGLILSVSLPVAR</sequence>
<dbReference type="SMART" id="SM00387">
    <property type="entry name" value="HATPase_c"/>
    <property type="match status" value="1"/>
</dbReference>
<dbReference type="GO" id="GO:0005524">
    <property type="term" value="F:ATP binding"/>
    <property type="evidence" value="ECO:0007669"/>
    <property type="project" value="UniProtKB-KW"/>
</dbReference>
<dbReference type="PROSITE" id="PS50885">
    <property type="entry name" value="HAMP"/>
    <property type="match status" value="1"/>
</dbReference>
<comment type="subcellular location">
    <subcellularLocation>
        <location evidence="2">Membrane</location>
    </subcellularLocation>
</comment>
<dbReference type="InterPro" id="IPR003594">
    <property type="entry name" value="HATPase_dom"/>
</dbReference>
<evidence type="ECO:0000313" key="13">
    <source>
        <dbReference type="Proteomes" id="UP000326202"/>
    </source>
</evidence>
<evidence type="ECO:0000259" key="11">
    <source>
        <dbReference type="PROSITE" id="PS50885"/>
    </source>
</evidence>
<evidence type="ECO:0000256" key="3">
    <source>
        <dbReference type="ARBA" id="ARBA00012438"/>
    </source>
</evidence>
<evidence type="ECO:0000313" key="12">
    <source>
        <dbReference type="EMBL" id="QEX17065.1"/>
    </source>
</evidence>
<accession>A0A5J6MKK8</accession>
<dbReference type="OrthoDB" id="9805942at2"/>
<dbReference type="InterPro" id="IPR003660">
    <property type="entry name" value="HAMP_dom"/>
</dbReference>